<reference evidence="4" key="1">
    <citation type="submission" date="2019-08" db="EMBL/GenBank/DDBJ databases">
        <authorList>
            <person name="Kucharzyk K."/>
            <person name="Murdoch R.W."/>
            <person name="Higgins S."/>
            <person name="Loffler F."/>
        </authorList>
    </citation>
    <scope>NUCLEOTIDE SEQUENCE</scope>
</reference>
<dbReference type="SUPFAM" id="SSF53590">
    <property type="entry name" value="Nucleoside hydrolase"/>
    <property type="match status" value="1"/>
</dbReference>
<dbReference type="Pfam" id="PF01156">
    <property type="entry name" value="IU_nuc_hydro"/>
    <property type="match status" value="1"/>
</dbReference>
<evidence type="ECO:0000256" key="1">
    <source>
        <dbReference type="ARBA" id="ARBA00022801"/>
    </source>
</evidence>
<sequence length="311" mass="34177">MKKLPMLLDCDTGVDDAVAILLCKYLNNLELVAATCVAGNVEVEKTTLNTLRVLELAGMTQIPVYAGAKQPLMGVQVIASHIHGENGLNDMELPLPKRKPEQMPAWDAIYEYAKKYAGELVIVAIGPLTNLALAIAKYKELPKLVKRIVIMGGAATGGNITPSAEFNVYADPEAADMVLTCGADVYLCGLDVTMASYFTPEELDELAALGSRQAVFARDVMQGILQFYRAYSLSGVAFHDPVTVLYADDDSYFQTDRAGVRVETKGRITRGKTVTDLYSDKQMEHNAYLVTKVDREAFKRRMFEILAQYGE</sequence>
<keyword evidence="2 4" id="KW-0326">Glycosidase</keyword>
<accession>A0A645BMP3</accession>
<dbReference type="GO" id="GO:0005829">
    <property type="term" value="C:cytosol"/>
    <property type="evidence" value="ECO:0007669"/>
    <property type="project" value="TreeGrafter"/>
</dbReference>
<gene>
    <name evidence="4" type="primary">rihA_9</name>
    <name evidence="4" type="ORF">SDC9_112713</name>
</gene>
<name>A0A645BMP3_9ZZZZ</name>
<protein>
    <submittedName>
        <fullName evidence="4">Pyrimidine-specific ribonucleoside hydrolase RihA</fullName>
        <ecNumber evidence="4">3.2.-.-</ecNumber>
    </submittedName>
</protein>
<feature type="domain" description="Inosine/uridine-preferring nucleoside hydrolase" evidence="3">
    <location>
        <begin position="7"/>
        <end position="299"/>
    </location>
</feature>
<evidence type="ECO:0000313" key="4">
    <source>
        <dbReference type="EMBL" id="MPM65811.1"/>
    </source>
</evidence>
<dbReference type="InterPro" id="IPR023186">
    <property type="entry name" value="IUNH"/>
</dbReference>
<evidence type="ECO:0000259" key="3">
    <source>
        <dbReference type="Pfam" id="PF01156"/>
    </source>
</evidence>
<dbReference type="EMBL" id="VSSQ01020729">
    <property type="protein sequence ID" value="MPM65811.1"/>
    <property type="molecule type" value="Genomic_DNA"/>
</dbReference>
<dbReference type="PROSITE" id="PS01247">
    <property type="entry name" value="IUNH"/>
    <property type="match status" value="1"/>
</dbReference>
<dbReference type="GO" id="GO:0008477">
    <property type="term" value="F:purine nucleosidase activity"/>
    <property type="evidence" value="ECO:0007669"/>
    <property type="project" value="TreeGrafter"/>
</dbReference>
<dbReference type="PANTHER" id="PTHR12304:SF4">
    <property type="entry name" value="URIDINE NUCLEOSIDASE"/>
    <property type="match status" value="1"/>
</dbReference>
<dbReference type="PANTHER" id="PTHR12304">
    <property type="entry name" value="INOSINE-URIDINE PREFERRING NUCLEOSIDE HYDROLASE"/>
    <property type="match status" value="1"/>
</dbReference>
<organism evidence="4">
    <name type="scientific">bioreactor metagenome</name>
    <dbReference type="NCBI Taxonomy" id="1076179"/>
    <lineage>
        <taxon>unclassified sequences</taxon>
        <taxon>metagenomes</taxon>
        <taxon>ecological metagenomes</taxon>
    </lineage>
</organism>
<dbReference type="InterPro" id="IPR015910">
    <property type="entry name" value="I/U_nuclsd_hydro_CS"/>
</dbReference>
<dbReference type="InterPro" id="IPR001910">
    <property type="entry name" value="Inosine/uridine_hydrolase_dom"/>
</dbReference>
<dbReference type="CDD" id="cd02651">
    <property type="entry name" value="nuc_hydro_IU_UC_XIUA"/>
    <property type="match status" value="1"/>
</dbReference>
<dbReference type="GO" id="GO:0045437">
    <property type="term" value="F:uridine nucleosidase activity"/>
    <property type="evidence" value="ECO:0007669"/>
    <property type="project" value="UniProtKB-ARBA"/>
</dbReference>
<comment type="caution">
    <text evidence="4">The sequence shown here is derived from an EMBL/GenBank/DDBJ whole genome shotgun (WGS) entry which is preliminary data.</text>
</comment>
<evidence type="ECO:0000256" key="2">
    <source>
        <dbReference type="ARBA" id="ARBA00023295"/>
    </source>
</evidence>
<keyword evidence="1 4" id="KW-0378">Hydrolase</keyword>
<dbReference type="InterPro" id="IPR036452">
    <property type="entry name" value="Ribo_hydro-like"/>
</dbReference>
<dbReference type="AlphaFoldDB" id="A0A645BMP3"/>
<dbReference type="Gene3D" id="3.90.245.10">
    <property type="entry name" value="Ribonucleoside hydrolase-like"/>
    <property type="match status" value="1"/>
</dbReference>
<proteinExistence type="predicted"/>
<dbReference type="EC" id="3.2.-.-" evidence="4"/>
<dbReference type="GO" id="GO:0006152">
    <property type="term" value="P:purine nucleoside catabolic process"/>
    <property type="evidence" value="ECO:0007669"/>
    <property type="project" value="TreeGrafter"/>
</dbReference>